<name>A0ABY8VEC3_9CORY</name>
<evidence type="ECO:0000313" key="1">
    <source>
        <dbReference type="EMBL" id="WIM67447.1"/>
    </source>
</evidence>
<reference evidence="1 2" key="1">
    <citation type="submission" date="2023-05" db="EMBL/GenBank/DDBJ databases">
        <title>Corynebacterium suedekumii sp. nov. and Corynebacterium breve sp. nov. isolated from raw cow's milk.</title>
        <authorList>
            <person name="Baer M.K."/>
            <person name="Mehl L."/>
            <person name="Hellmuth R."/>
            <person name="Marke G."/>
            <person name="Lipski A."/>
        </authorList>
    </citation>
    <scope>NUCLEOTIDE SEQUENCE [LARGE SCALE GENOMIC DNA]</scope>
    <source>
        <strain evidence="1 2">R4</strain>
    </source>
</reference>
<proteinExistence type="predicted"/>
<sequence length="83" mass="8927">MSHLSFSPSTAKKIRAAIPLIDDLTATNPLSGTLSAVAFSTAATSWLERINAASNRAELHAQDVSAFLDDADRLDHEFAEDLK</sequence>
<dbReference type="RefSeq" id="WP_284824549.1">
    <property type="nucleotide sequence ID" value="NZ_CP126969.1"/>
</dbReference>
<dbReference type="Proteomes" id="UP001225598">
    <property type="component" value="Chromosome"/>
</dbReference>
<protein>
    <submittedName>
        <fullName evidence="1">Uncharacterized protein</fullName>
    </submittedName>
</protein>
<organism evidence="1 2">
    <name type="scientific">Corynebacterium breve</name>
    <dbReference type="NCBI Taxonomy" id="3049799"/>
    <lineage>
        <taxon>Bacteria</taxon>
        <taxon>Bacillati</taxon>
        <taxon>Actinomycetota</taxon>
        <taxon>Actinomycetes</taxon>
        <taxon>Mycobacteriales</taxon>
        <taxon>Corynebacteriaceae</taxon>
        <taxon>Corynebacterium</taxon>
    </lineage>
</organism>
<dbReference type="EMBL" id="CP126969">
    <property type="protein sequence ID" value="WIM67447.1"/>
    <property type="molecule type" value="Genomic_DNA"/>
</dbReference>
<accession>A0ABY8VEC3</accession>
<keyword evidence="2" id="KW-1185">Reference proteome</keyword>
<evidence type="ECO:0000313" key="2">
    <source>
        <dbReference type="Proteomes" id="UP001225598"/>
    </source>
</evidence>
<gene>
    <name evidence="1" type="ORF">QP027_10130</name>
</gene>